<proteinExistence type="predicted"/>
<accession>A0A1J5Q682</accession>
<protein>
    <submittedName>
        <fullName evidence="1">Uncharacterized protein</fullName>
    </submittedName>
</protein>
<organism evidence="1">
    <name type="scientific">mine drainage metagenome</name>
    <dbReference type="NCBI Taxonomy" id="410659"/>
    <lineage>
        <taxon>unclassified sequences</taxon>
        <taxon>metagenomes</taxon>
        <taxon>ecological metagenomes</taxon>
    </lineage>
</organism>
<sequence length="60" mass="6346">MSPREMSRSSASVKVTDIGAKACCRSPSKVTMLLICEVSPEGSTVTASPTLTEPDSMRPM</sequence>
<evidence type="ECO:0000313" key="1">
    <source>
        <dbReference type="EMBL" id="OIQ75503.1"/>
    </source>
</evidence>
<comment type="caution">
    <text evidence="1">The sequence shown here is derived from an EMBL/GenBank/DDBJ whole genome shotgun (WGS) entry which is preliminary data.</text>
</comment>
<name>A0A1J5Q682_9ZZZZ</name>
<dbReference type="AlphaFoldDB" id="A0A1J5Q682"/>
<dbReference type="EMBL" id="MLJW01002145">
    <property type="protein sequence ID" value="OIQ75503.1"/>
    <property type="molecule type" value="Genomic_DNA"/>
</dbReference>
<gene>
    <name evidence="1" type="ORF">GALL_428330</name>
</gene>
<reference evidence="1" key="1">
    <citation type="submission" date="2016-10" db="EMBL/GenBank/DDBJ databases">
        <title>Sequence of Gallionella enrichment culture.</title>
        <authorList>
            <person name="Poehlein A."/>
            <person name="Muehling M."/>
            <person name="Daniel R."/>
        </authorList>
    </citation>
    <scope>NUCLEOTIDE SEQUENCE</scope>
</reference>